<accession>A0A1C3XUB9</accession>
<dbReference type="AlphaFoldDB" id="A0A1C3XUB9"/>
<evidence type="ECO:0000313" key="4">
    <source>
        <dbReference type="Proteomes" id="UP000199184"/>
    </source>
</evidence>
<evidence type="ECO:0000256" key="2">
    <source>
        <dbReference type="SAM" id="MobiDB-lite"/>
    </source>
</evidence>
<feature type="region of interest" description="Disordered" evidence="2">
    <location>
        <begin position="67"/>
        <end position="88"/>
    </location>
</feature>
<name>A0A1C3XUB9_9BRAD</name>
<gene>
    <name evidence="3" type="ORF">GA0061098_10574</name>
</gene>
<evidence type="ECO:0000256" key="1">
    <source>
        <dbReference type="SAM" id="Coils"/>
    </source>
</evidence>
<dbReference type="EMBL" id="FMAI01000057">
    <property type="protein sequence ID" value="SCB55851.1"/>
    <property type="molecule type" value="Genomic_DNA"/>
</dbReference>
<dbReference type="Proteomes" id="UP000199184">
    <property type="component" value="Unassembled WGS sequence"/>
</dbReference>
<organism evidence="3 4">
    <name type="scientific">Bradyrhizobium shewense</name>
    <dbReference type="NCBI Taxonomy" id="1761772"/>
    <lineage>
        <taxon>Bacteria</taxon>
        <taxon>Pseudomonadati</taxon>
        <taxon>Pseudomonadota</taxon>
        <taxon>Alphaproteobacteria</taxon>
        <taxon>Hyphomicrobiales</taxon>
        <taxon>Nitrobacteraceae</taxon>
        <taxon>Bradyrhizobium</taxon>
    </lineage>
</organism>
<protein>
    <submittedName>
        <fullName evidence="3">Uncharacterized protein</fullName>
    </submittedName>
</protein>
<proteinExistence type="predicted"/>
<keyword evidence="1" id="KW-0175">Coiled coil</keyword>
<evidence type="ECO:0000313" key="3">
    <source>
        <dbReference type="EMBL" id="SCB55851.1"/>
    </source>
</evidence>
<reference evidence="4" key="1">
    <citation type="submission" date="2016-08" db="EMBL/GenBank/DDBJ databases">
        <authorList>
            <person name="Varghese N."/>
            <person name="Submissions Spin"/>
        </authorList>
    </citation>
    <scope>NUCLEOTIDE SEQUENCE [LARGE SCALE GENOMIC DNA]</scope>
    <source>
        <strain evidence="4">ERR11</strain>
    </source>
</reference>
<sequence>MTRWVQDGADTMADLREKLDKLRADAADLALMSRRTSDSQRSALFERLADELAIEALELEQVVNLQSRRSGHSDMDKVVPLQARPDRR</sequence>
<keyword evidence="4" id="KW-1185">Reference proteome</keyword>
<feature type="coiled-coil region" evidence="1">
    <location>
        <begin position="5"/>
        <end position="32"/>
    </location>
</feature>